<dbReference type="GO" id="GO:0016854">
    <property type="term" value="F:racemase and epimerase activity"/>
    <property type="evidence" value="ECO:0007669"/>
    <property type="project" value="UniProtKB-ARBA"/>
</dbReference>
<dbReference type="InterPro" id="IPR029017">
    <property type="entry name" value="Enolase-like_N"/>
</dbReference>
<evidence type="ECO:0000256" key="2">
    <source>
        <dbReference type="ARBA" id="ARBA00022723"/>
    </source>
</evidence>
<evidence type="ECO:0000313" key="6">
    <source>
        <dbReference type="Proteomes" id="UP000431264"/>
    </source>
</evidence>
<dbReference type="SUPFAM" id="SSF54826">
    <property type="entry name" value="Enolase N-terminal domain-like"/>
    <property type="match status" value="1"/>
</dbReference>
<comment type="similarity">
    <text evidence="1">Belongs to the mandelate racemase/muconate lactonizing enzyme family.</text>
</comment>
<name>A0A6I4IJY6_9FLAO</name>
<dbReference type="EMBL" id="WQLW01000002">
    <property type="protein sequence ID" value="MVO08399.1"/>
    <property type="molecule type" value="Genomic_DNA"/>
</dbReference>
<dbReference type="InterPro" id="IPR013341">
    <property type="entry name" value="Mandelate_racemase_N_dom"/>
</dbReference>
<dbReference type="InterPro" id="IPR029065">
    <property type="entry name" value="Enolase_C-like"/>
</dbReference>
<accession>A0A6I4IJY6</accession>
<keyword evidence="2" id="KW-0479">Metal-binding</keyword>
<dbReference type="Gene3D" id="3.20.20.120">
    <property type="entry name" value="Enolase-like C-terminal domain"/>
    <property type="match status" value="1"/>
</dbReference>
<reference evidence="6" key="1">
    <citation type="submission" date="2019-05" db="EMBL/GenBank/DDBJ databases">
        <title>Flavobacterium profundi sp. nov., isolated from a deep-sea seamount.</title>
        <authorList>
            <person name="Zhang D.-C."/>
        </authorList>
    </citation>
    <scope>NUCLEOTIDE SEQUENCE [LARGE SCALE GENOMIC DNA]</scope>
    <source>
        <strain evidence="6">TP390</strain>
    </source>
</reference>
<sequence>MKLHWQLVQLQLKETFTISYGAYTYREAIIVSLSHNGISGYGECTAIDYYGIQSKDLIATLIRIQSQIEKQNIEHPVLFYSFLKQLHVSTFLTSALDCAYWDLFGKLEHKNFLSLNDLSYTILPESSLTISIASVEEQIEKINTFHWQKFKVKCNTCNLDTIKALLETDKEIALDANGSFSIEDCKLLEDHTLAERLHYIEQPMPVGYSNYVQLNASKKANWMADEDCQEKESLSQLISHYKTINIKLVKVGGLTPALELIREAKKNNFKIMMGCMTESTVGISAGAVLTPFADYVDLDGANLIANDVAYGTTIDKGKIILSEKPGLGICMK</sequence>
<dbReference type="Proteomes" id="UP000431264">
    <property type="component" value="Unassembled WGS sequence"/>
</dbReference>
<evidence type="ECO:0000256" key="1">
    <source>
        <dbReference type="ARBA" id="ARBA00008031"/>
    </source>
</evidence>
<keyword evidence="5" id="KW-0413">Isomerase</keyword>
<organism evidence="5 6">
    <name type="scientific">Flavobacterium profundi</name>
    <dbReference type="NCBI Taxonomy" id="1774945"/>
    <lineage>
        <taxon>Bacteria</taxon>
        <taxon>Pseudomonadati</taxon>
        <taxon>Bacteroidota</taxon>
        <taxon>Flavobacteriia</taxon>
        <taxon>Flavobacteriales</taxon>
        <taxon>Flavobacteriaceae</taxon>
        <taxon>Flavobacterium</taxon>
    </lineage>
</organism>
<dbReference type="InterPro" id="IPR034593">
    <property type="entry name" value="DgoD-like"/>
</dbReference>
<evidence type="ECO:0000259" key="3">
    <source>
        <dbReference type="Pfam" id="PF02746"/>
    </source>
</evidence>
<evidence type="ECO:0000313" key="5">
    <source>
        <dbReference type="EMBL" id="MVO08399.1"/>
    </source>
</evidence>
<feature type="domain" description="Enolase C-terminal" evidence="4">
    <location>
        <begin position="148"/>
        <end position="330"/>
    </location>
</feature>
<dbReference type="OrthoDB" id="9775391at2"/>
<protein>
    <submittedName>
        <fullName evidence="5">Chloromuconate cycloisomerase</fullName>
    </submittedName>
</protein>
<keyword evidence="6" id="KW-1185">Reference proteome</keyword>
<dbReference type="InterPro" id="IPR036849">
    <property type="entry name" value="Enolase-like_C_sf"/>
</dbReference>
<dbReference type="AlphaFoldDB" id="A0A6I4IJY6"/>
<dbReference type="SUPFAM" id="SSF51604">
    <property type="entry name" value="Enolase C-terminal domain-like"/>
    <property type="match status" value="1"/>
</dbReference>
<gene>
    <name evidence="5" type="ORF">GOQ30_04370</name>
</gene>
<dbReference type="Gene3D" id="3.30.390.10">
    <property type="entry name" value="Enolase-like, N-terminal domain"/>
    <property type="match status" value="1"/>
</dbReference>
<dbReference type="Pfam" id="PF02746">
    <property type="entry name" value="MR_MLE_N"/>
    <property type="match status" value="1"/>
</dbReference>
<evidence type="ECO:0000259" key="4">
    <source>
        <dbReference type="Pfam" id="PF13378"/>
    </source>
</evidence>
<dbReference type="PANTHER" id="PTHR48080">
    <property type="entry name" value="D-GALACTONATE DEHYDRATASE-RELATED"/>
    <property type="match status" value="1"/>
</dbReference>
<feature type="domain" description="Mandelate racemase/muconate lactonizing enzyme N-terminal" evidence="3">
    <location>
        <begin position="15"/>
        <end position="109"/>
    </location>
</feature>
<dbReference type="RefSeq" id="WP_140996790.1">
    <property type="nucleotide sequence ID" value="NZ_VDCZ01000002.1"/>
</dbReference>
<proteinExistence type="inferred from homology"/>
<dbReference type="PANTHER" id="PTHR48080:SF3">
    <property type="entry name" value="ENOLASE SUPERFAMILY MEMBER DDB_G0284701"/>
    <property type="match status" value="1"/>
</dbReference>
<comment type="caution">
    <text evidence="5">The sequence shown here is derived from an EMBL/GenBank/DDBJ whole genome shotgun (WGS) entry which is preliminary data.</text>
</comment>
<dbReference type="Pfam" id="PF13378">
    <property type="entry name" value="MR_MLE_C"/>
    <property type="match status" value="1"/>
</dbReference>
<dbReference type="GO" id="GO:0046872">
    <property type="term" value="F:metal ion binding"/>
    <property type="evidence" value="ECO:0007669"/>
    <property type="project" value="UniProtKB-KW"/>
</dbReference>